<keyword evidence="12" id="KW-1185">Reference proteome</keyword>
<dbReference type="Pfam" id="PF01554">
    <property type="entry name" value="MatE"/>
    <property type="match status" value="2"/>
</dbReference>
<evidence type="ECO:0000256" key="3">
    <source>
        <dbReference type="ARBA" id="ARBA00022448"/>
    </source>
</evidence>
<feature type="transmembrane region" description="Helical" evidence="8">
    <location>
        <begin position="196"/>
        <end position="218"/>
    </location>
</feature>
<keyword evidence="3" id="KW-0813">Transport</keyword>
<feature type="transmembrane region" description="Helical" evidence="8">
    <location>
        <begin position="351"/>
        <end position="368"/>
    </location>
</feature>
<evidence type="ECO:0000256" key="6">
    <source>
        <dbReference type="ARBA" id="ARBA00022989"/>
    </source>
</evidence>
<evidence type="ECO:0000313" key="12">
    <source>
        <dbReference type="Proteomes" id="UP000321773"/>
    </source>
</evidence>
<dbReference type="InterPro" id="IPR048279">
    <property type="entry name" value="MdtK-like"/>
</dbReference>
<dbReference type="AlphaFoldDB" id="A0A1I6STC7"/>
<feature type="transmembrane region" description="Helical" evidence="8">
    <location>
        <begin position="16"/>
        <end position="35"/>
    </location>
</feature>
<dbReference type="EMBL" id="BJWJ01000009">
    <property type="protein sequence ID" value="GEM04224.1"/>
    <property type="molecule type" value="Genomic_DNA"/>
</dbReference>
<dbReference type="PIRSF" id="PIRSF006603">
    <property type="entry name" value="DinF"/>
    <property type="match status" value="1"/>
</dbReference>
<dbReference type="InterPro" id="IPR002528">
    <property type="entry name" value="MATE_fam"/>
</dbReference>
<feature type="transmembrane region" description="Helical" evidence="8">
    <location>
        <begin position="55"/>
        <end position="81"/>
    </location>
</feature>
<sequence>MDRLTNTAIISPKKQLFMITWPILIESFLQVMMRFSDTFMLSFISDDAVASIGVVNQIMMFTFVLFNFTAMGSGVVVSQFVGANNPEGVRKTIAHAITVNLTFGVTISVLVILLKDWFLTFFDLAPDLFEYANTYITIVGLFLFAQAMILTMSAILQAMGHTKDVMFVVMGMNILNVFGNYVFIFGALGFPQLGVQGVALATSSMRFIAMIVLFLLLVRRMPIKLPFKAFLNLEKDYMAKILQIGVPAAGEQLSYNTSQIVITMFITSLGATALATRVYAQNLMSFMVLFPMAISKGMQIFIGQLVGAGKDEEAYHNMFIGVRYGLTIAVTIGGFLALFGEQIMGIFTNDADVVTLGATILFIGLLVEPGRTSNIIIISALRASGDAKFPVFMGILFMWGVSVPMSYFLGIHLGFGLVGIWIAMLMDEWIRAGIMWWRWRSKRWMGRAVVERGPDIIEELEG</sequence>
<protein>
    <submittedName>
        <fullName evidence="10">Putative efflux protein, MATE family</fullName>
    </submittedName>
    <submittedName>
        <fullName evidence="9">Transporter YisQ</fullName>
    </submittedName>
</protein>
<feature type="transmembrane region" description="Helical" evidence="8">
    <location>
        <begin position="134"/>
        <end position="155"/>
    </location>
</feature>
<proteinExistence type="inferred from homology"/>
<dbReference type="PANTHER" id="PTHR42925:SF1">
    <property type="entry name" value="VIRULENCE FACTOR MVIN"/>
    <property type="match status" value="1"/>
</dbReference>
<accession>A0A1I6STC7</accession>
<evidence type="ECO:0000313" key="10">
    <source>
        <dbReference type="EMBL" id="SFS80203.1"/>
    </source>
</evidence>
<dbReference type="OrthoDB" id="9806302at2"/>
<name>A0A1I6STC7_9BACI</name>
<dbReference type="GO" id="GO:0042910">
    <property type="term" value="F:xenobiotic transmembrane transporter activity"/>
    <property type="evidence" value="ECO:0007669"/>
    <property type="project" value="InterPro"/>
</dbReference>
<dbReference type="Proteomes" id="UP000321773">
    <property type="component" value="Unassembled WGS sequence"/>
</dbReference>
<reference evidence="9 12" key="2">
    <citation type="submission" date="2019-07" db="EMBL/GenBank/DDBJ databases">
        <title>Whole genome shotgun sequence of Halolactibacillus miurensis NBRC 100873.</title>
        <authorList>
            <person name="Hosoyama A."/>
            <person name="Uohara A."/>
            <person name="Ohji S."/>
            <person name="Ichikawa N."/>
        </authorList>
    </citation>
    <scope>NUCLEOTIDE SEQUENCE [LARGE SCALE GENOMIC DNA]</scope>
    <source>
        <strain evidence="9 12">NBRC 100873</strain>
    </source>
</reference>
<evidence type="ECO:0000313" key="11">
    <source>
        <dbReference type="Proteomes" id="UP000199139"/>
    </source>
</evidence>
<comment type="subcellular location">
    <subcellularLocation>
        <location evidence="1">Cell membrane</location>
        <topology evidence="1">Multi-pass membrane protein</topology>
    </subcellularLocation>
</comment>
<dbReference type="RefSeq" id="WP_089854254.1">
    <property type="nucleotide sequence ID" value="NZ_BJWJ01000009.1"/>
</dbReference>
<evidence type="ECO:0000256" key="1">
    <source>
        <dbReference type="ARBA" id="ARBA00004651"/>
    </source>
</evidence>
<keyword evidence="4" id="KW-1003">Cell membrane</keyword>
<feature type="transmembrane region" description="Helical" evidence="8">
    <location>
        <begin position="93"/>
        <end position="114"/>
    </location>
</feature>
<dbReference type="EMBL" id="FPAI01000010">
    <property type="protein sequence ID" value="SFS80203.1"/>
    <property type="molecule type" value="Genomic_DNA"/>
</dbReference>
<dbReference type="InterPro" id="IPR047135">
    <property type="entry name" value="YsiQ"/>
</dbReference>
<feature type="transmembrane region" description="Helical" evidence="8">
    <location>
        <begin position="320"/>
        <end position="339"/>
    </location>
</feature>
<dbReference type="PANTHER" id="PTHR42925">
    <property type="entry name" value="MULTIDRUG AND TOXIN EFFLUX PROTEIN MATE FAMILY"/>
    <property type="match status" value="1"/>
</dbReference>
<keyword evidence="7 8" id="KW-0472">Membrane</keyword>
<keyword evidence="5 8" id="KW-0812">Transmembrane</keyword>
<dbReference type="GO" id="GO:0005886">
    <property type="term" value="C:plasma membrane"/>
    <property type="evidence" value="ECO:0007669"/>
    <property type="project" value="UniProtKB-SubCell"/>
</dbReference>
<evidence type="ECO:0000256" key="8">
    <source>
        <dbReference type="SAM" id="Phobius"/>
    </source>
</evidence>
<dbReference type="NCBIfam" id="TIGR00797">
    <property type="entry name" value="matE"/>
    <property type="match status" value="1"/>
</dbReference>
<evidence type="ECO:0000256" key="4">
    <source>
        <dbReference type="ARBA" id="ARBA00022475"/>
    </source>
</evidence>
<evidence type="ECO:0000256" key="7">
    <source>
        <dbReference type="ARBA" id="ARBA00023136"/>
    </source>
</evidence>
<dbReference type="CDD" id="cd13134">
    <property type="entry name" value="MATE_like_8"/>
    <property type="match status" value="1"/>
</dbReference>
<gene>
    <name evidence="9" type="primary">yisQ</name>
    <name evidence="9" type="ORF">HMI01_12120</name>
    <name evidence="10" type="ORF">SAMN05421668_11079</name>
</gene>
<organism evidence="10 11">
    <name type="scientific">Halolactibacillus miurensis</name>
    <dbReference type="NCBI Taxonomy" id="306541"/>
    <lineage>
        <taxon>Bacteria</taxon>
        <taxon>Bacillati</taxon>
        <taxon>Bacillota</taxon>
        <taxon>Bacilli</taxon>
        <taxon>Bacillales</taxon>
        <taxon>Bacillaceae</taxon>
        <taxon>Halolactibacillus</taxon>
    </lineage>
</organism>
<keyword evidence="6 8" id="KW-1133">Transmembrane helix</keyword>
<dbReference type="STRING" id="306541.SAMN05421668_11079"/>
<dbReference type="GO" id="GO:0015297">
    <property type="term" value="F:antiporter activity"/>
    <property type="evidence" value="ECO:0007669"/>
    <property type="project" value="InterPro"/>
</dbReference>
<feature type="transmembrane region" description="Helical" evidence="8">
    <location>
        <begin position="167"/>
        <end position="190"/>
    </location>
</feature>
<evidence type="ECO:0000256" key="5">
    <source>
        <dbReference type="ARBA" id="ARBA00022692"/>
    </source>
</evidence>
<dbReference type="Proteomes" id="UP000199139">
    <property type="component" value="Unassembled WGS sequence"/>
</dbReference>
<evidence type="ECO:0000313" key="9">
    <source>
        <dbReference type="EMBL" id="GEM04224.1"/>
    </source>
</evidence>
<comment type="similarity">
    <text evidence="2">Belongs to the multi antimicrobial extrusion (MATE) (TC 2.A.66.1) family.</text>
</comment>
<reference evidence="10 11" key="1">
    <citation type="submission" date="2016-10" db="EMBL/GenBank/DDBJ databases">
        <authorList>
            <person name="de Groot N.N."/>
        </authorList>
    </citation>
    <scope>NUCLEOTIDE SEQUENCE [LARGE SCALE GENOMIC DNA]</scope>
    <source>
        <strain evidence="10 11">DSM 17074</strain>
    </source>
</reference>
<evidence type="ECO:0000256" key="2">
    <source>
        <dbReference type="ARBA" id="ARBA00010199"/>
    </source>
</evidence>
<feature type="transmembrane region" description="Helical" evidence="8">
    <location>
        <begin position="286"/>
        <end position="308"/>
    </location>
</feature>